<evidence type="ECO:0000256" key="4">
    <source>
        <dbReference type="ARBA" id="ARBA00022692"/>
    </source>
</evidence>
<evidence type="ECO:0000256" key="8">
    <source>
        <dbReference type="SAM" id="Phobius"/>
    </source>
</evidence>
<accession>A0A3S5FGU6</accession>
<dbReference type="GO" id="GO:0015254">
    <property type="term" value="F:glycerol channel activity"/>
    <property type="evidence" value="ECO:0007669"/>
    <property type="project" value="TreeGrafter"/>
</dbReference>
<dbReference type="AlphaFoldDB" id="A0A3S5FGU6"/>
<dbReference type="SUPFAM" id="SSF81338">
    <property type="entry name" value="Aquaporin-like"/>
    <property type="match status" value="1"/>
</dbReference>
<evidence type="ECO:0000256" key="6">
    <source>
        <dbReference type="ARBA" id="ARBA00023136"/>
    </source>
</evidence>
<dbReference type="GO" id="GO:0005886">
    <property type="term" value="C:plasma membrane"/>
    <property type="evidence" value="ECO:0007669"/>
    <property type="project" value="TreeGrafter"/>
</dbReference>
<dbReference type="Gene3D" id="1.20.1080.10">
    <property type="entry name" value="Glycerol uptake facilitator protein"/>
    <property type="match status" value="1"/>
</dbReference>
<proteinExistence type="inferred from homology"/>
<keyword evidence="3 7" id="KW-0813">Transport</keyword>
<evidence type="ECO:0008006" key="11">
    <source>
        <dbReference type="Google" id="ProtNLM"/>
    </source>
</evidence>
<sequence length="249" mass="26951">MADPYTTETIHVQESFEERVRRVQHEIADKMRLFNRPLVRGCIGEFLGTAILMILGNGVLAQVFLGDHDRKMHGNFFSISFGWGMAVMMGVFFAGRLGHGIINPAVSVAFGLVGRLPLNRVLWYCLAEFAGAFFGSLLVFGTYTELIYKYANLKDNGTLKVNTTGGIFVTNPGASTAACLFDQVIGTALLAAGALSITDKSWEMPDYLHPPVIGLYVVALVGAFALNAGAALNPARDLGPRIMISLFGK</sequence>
<feature type="transmembrane region" description="Helical" evidence="8">
    <location>
        <begin position="213"/>
        <end position="233"/>
    </location>
</feature>
<organism evidence="9 10">
    <name type="scientific">Protopolystoma xenopodis</name>
    <dbReference type="NCBI Taxonomy" id="117903"/>
    <lineage>
        <taxon>Eukaryota</taxon>
        <taxon>Metazoa</taxon>
        <taxon>Spiralia</taxon>
        <taxon>Lophotrochozoa</taxon>
        <taxon>Platyhelminthes</taxon>
        <taxon>Monogenea</taxon>
        <taxon>Polyopisthocotylea</taxon>
        <taxon>Polystomatidea</taxon>
        <taxon>Polystomatidae</taxon>
        <taxon>Protopolystoma</taxon>
    </lineage>
</organism>
<dbReference type="PANTHER" id="PTHR43829">
    <property type="entry name" value="AQUAPORIN OR AQUAGLYCEROPORIN RELATED"/>
    <property type="match status" value="1"/>
</dbReference>
<dbReference type="Pfam" id="PF00230">
    <property type="entry name" value="MIP"/>
    <property type="match status" value="1"/>
</dbReference>
<protein>
    <recommendedName>
        <fullName evidence="11">Aquaporin</fullName>
    </recommendedName>
</protein>
<dbReference type="OrthoDB" id="3222at2759"/>
<reference evidence="9" key="1">
    <citation type="submission" date="2018-11" db="EMBL/GenBank/DDBJ databases">
        <authorList>
            <consortium name="Pathogen Informatics"/>
        </authorList>
    </citation>
    <scope>NUCLEOTIDE SEQUENCE</scope>
</reference>
<feature type="transmembrane region" description="Helical" evidence="8">
    <location>
        <begin position="76"/>
        <end position="94"/>
    </location>
</feature>
<evidence type="ECO:0000256" key="3">
    <source>
        <dbReference type="ARBA" id="ARBA00022448"/>
    </source>
</evidence>
<evidence type="ECO:0000256" key="7">
    <source>
        <dbReference type="RuleBase" id="RU000477"/>
    </source>
</evidence>
<evidence type="ECO:0000313" key="9">
    <source>
        <dbReference type="EMBL" id="VEL40418.1"/>
    </source>
</evidence>
<evidence type="ECO:0000313" key="10">
    <source>
        <dbReference type="Proteomes" id="UP000784294"/>
    </source>
</evidence>
<comment type="caution">
    <text evidence="9">The sequence shown here is derived from an EMBL/GenBank/DDBJ whole genome shotgun (WGS) entry which is preliminary data.</text>
</comment>
<comment type="subcellular location">
    <subcellularLocation>
        <location evidence="1">Membrane</location>
        <topology evidence="1">Multi-pass membrane protein</topology>
    </subcellularLocation>
</comment>
<dbReference type="InterPro" id="IPR000425">
    <property type="entry name" value="MIP"/>
</dbReference>
<dbReference type="PANTHER" id="PTHR43829:SF9">
    <property type="entry name" value="AQUAPORIN-9"/>
    <property type="match status" value="1"/>
</dbReference>
<dbReference type="EMBL" id="CAAALY010264815">
    <property type="protein sequence ID" value="VEL40418.1"/>
    <property type="molecule type" value="Genomic_DNA"/>
</dbReference>
<keyword evidence="10" id="KW-1185">Reference proteome</keyword>
<evidence type="ECO:0000256" key="5">
    <source>
        <dbReference type="ARBA" id="ARBA00022989"/>
    </source>
</evidence>
<dbReference type="InterPro" id="IPR023271">
    <property type="entry name" value="Aquaporin-like"/>
</dbReference>
<evidence type="ECO:0000256" key="1">
    <source>
        <dbReference type="ARBA" id="ARBA00004141"/>
    </source>
</evidence>
<keyword evidence="6 8" id="KW-0472">Membrane</keyword>
<keyword evidence="4 7" id="KW-0812">Transmembrane</keyword>
<comment type="similarity">
    <text evidence="2 7">Belongs to the MIP/aquaporin (TC 1.A.8) family.</text>
</comment>
<feature type="transmembrane region" description="Helical" evidence="8">
    <location>
        <begin position="38"/>
        <end position="64"/>
    </location>
</feature>
<evidence type="ECO:0000256" key="2">
    <source>
        <dbReference type="ARBA" id="ARBA00006175"/>
    </source>
</evidence>
<keyword evidence="5 8" id="KW-1133">Transmembrane helix</keyword>
<name>A0A3S5FGU6_9PLAT</name>
<dbReference type="InterPro" id="IPR050363">
    <property type="entry name" value="MIP/Aquaporin"/>
</dbReference>
<feature type="transmembrane region" description="Helical" evidence="8">
    <location>
        <begin position="121"/>
        <end position="143"/>
    </location>
</feature>
<gene>
    <name evidence="9" type="ORF">PXEA_LOCUS33858</name>
</gene>
<dbReference type="PRINTS" id="PR00783">
    <property type="entry name" value="MINTRINSICP"/>
</dbReference>
<dbReference type="GO" id="GO:0015250">
    <property type="term" value="F:water channel activity"/>
    <property type="evidence" value="ECO:0007669"/>
    <property type="project" value="TreeGrafter"/>
</dbReference>
<dbReference type="Proteomes" id="UP000784294">
    <property type="component" value="Unassembled WGS sequence"/>
</dbReference>